<evidence type="ECO:0000259" key="5">
    <source>
        <dbReference type="SMART" id="SM00822"/>
    </source>
</evidence>
<dbReference type="Proteomes" id="UP000008206">
    <property type="component" value="Plasmid Cy782201"/>
</dbReference>
<dbReference type="AlphaFoldDB" id="E0UKR5"/>
<dbReference type="KEGG" id="cyj:Cyan7822_5682"/>
<dbReference type="EMBL" id="CP002199">
    <property type="protein sequence ID" value="ADN17545.1"/>
    <property type="molecule type" value="Genomic_DNA"/>
</dbReference>
<dbReference type="PANTHER" id="PTHR44196">
    <property type="entry name" value="DEHYDROGENASE/REDUCTASE SDR FAMILY MEMBER 7B"/>
    <property type="match status" value="1"/>
</dbReference>
<reference evidence="7" key="1">
    <citation type="journal article" date="2011" name="MBio">
        <title>Novel metabolic attributes of the genus Cyanothece, comprising a group of unicellular nitrogen-fixing Cyanobacteria.</title>
        <authorList>
            <person name="Bandyopadhyay A."/>
            <person name="Elvitigala T."/>
            <person name="Welsh E."/>
            <person name="Stockel J."/>
            <person name="Liberton M."/>
            <person name="Min H."/>
            <person name="Sherman L.A."/>
            <person name="Pakrasi H.B."/>
        </authorList>
    </citation>
    <scope>NUCLEOTIDE SEQUENCE [LARGE SCALE GENOMIC DNA]</scope>
    <source>
        <strain evidence="7">PCC 7822</strain>
        <plasmid evidence="7">Cy782201</plasmid>
    </source>
</reference>
<comment type="similarity">
    <text evidence="1 3">Belongs to the short-chain dehydrogenases/reductases (SDR) family.</text>
</comment>
<dbReference type="GO" id="GO:0016491">
    <property type="term" value="F:oxidoreductase activity"/>
    <property type="evidence" value="ECO:0007669"/>
    <property type="project" value="UniProtKB-KW"/>
</dbReference>
<dbReference type="PROSITE" id="PS00061">
    <property type="entry name" value="ADH_SHORT"/>
    <property type="match status" value="1"/>
</dbReference>
<keyword evidence="6" id="KW-0614">Plasmid</keyword>
<keyword evidence="4" id="KW-0812">Transmembrane</keyword>
<dbReference type="InterPro" id="IPR002347">
    <property type="entry name" value="SDR_fam"/>
</dbReference>
<dbReference type="PRINTS" id="PR00081">
    <property type="entry name" value="GDHRDH"/>
</dbReference>
<keyword evidence="4" id="KW-0472">Membrane</keyword>
<dbReference type="SUPFAM" id="SSF51735">
    <property type="entry name" value="NAD(P)-binding Rossmann-fold domains"/>
    <property type="match status" value="1"/>
</dbReference>
<dbReference type="InterPro" id="IPR057326">
    <property type="entry name" value="KR_dom"/>
</dbReference>
<dbReference type="InterPro" id="IPR036291">
    <property type="entry name" value="NAD(P)-bd_dom_sf"/>
</dbReference>
<evidence type="ECO:0000256" key="2">
    <source>
        <dbReference type="ARBA" id="ARBA00023002"/>
    </source>
</evidence>
<dbReference type="InterPro" id="IPR020904">
    <property type="entry name" value="Sc_DH/Rdtase_CS"/>
</dbReference>
<accession>E0UKR5</accession>
<dbReference type="GO" id="GO:0016020">
    <property type="term" value="C:membrane"/>
    <property type="evidence" value="ECO:0007669"/>
    <property type="project" value="TreeGrafter"/>
</dbReference>
<feature type="domain" description="Ketoreductase" evidence="5">
    <location>
        <begin position="50"/>
        <end position="229"/>
    </location>
</feature>
<dbReference type="PRINTS" id="PR00080">
    <property type="entry name" value="SDRFAMILY"/>
</dbReference>
<feature type="transmembrane region" description="Helical" evidence="4">
    <location>
        <begin position="20"/>
        <end position="40"/>
    </location>
</feature>
<proteinExistence type="inferred from homology"/>
<dbReference type="PANTHER" id="PTHR44196:SF1">
    <property type="entry name" value="DEHYDROGENASE_REDUCTASE SDR FAMILY MEMBER 7B"/>
    <property type="match status" value="1"/>
</dbReference>
<evidence type="ECO:0000313" key="7">
    <source>
        <dbReference type="Proteomes" id="UP000008206"/>
    </source>
</evidence>
<gene>
    <name evidence="6" type="ordered locus">Cyan7822_5682</name>
</gene>
<geneLocation type="plasmid" evidence="6 7">
    <name>Cy782201</name>
</geneLocation>
<dbReference type="SMART" id="SM00822">
    <property type="entry name" value="PKS_KR"/>
    <property type="match status" value="1"/>
</dbReference>
<organism evidence="6 7">
    <name type="scientific">Gloeothece verrucosa (strain PCC 7822)</name>
    <name type="common">Cyanothece sp. (strain PCC 7822)</name>
    <dbReference type="NCBI Taxonomy" id="497965"/>
    <lineage>
        <taxon>Bacteria</taxon>
        <taxon>Bacillati</taxon>
        <taxon>Cyanobacteriota</taxon>
        <taxon>Cyanophyceae</taxon>
        <taxon>Oscillatoriophycideae</taxon>
        <taxon>Chroococcales</taxon>
        <taxon>Aphanothecaceae</taxon>
        <taxon>Gloeothece</taxon>
        <taxon>Gloeothece verrucosa</taxon>
    </lineage>
</organism>
<evidence type="ECO:0000256" key="3">
    <source>
        <dbReference type="RuleBase" id="RU000363"/>
    </source>
</evidence>
<dbReference type="FunFam" id="3.40.50.720:FF:000084">
    <property type="entry name" value="Short-chain dehydrogenase reductase"/>
    <property type="match status" value="1"/>
</dbReference>
<name>E0UKR5_GLOV7</name>
<dbReference type="Gene3D" id="3.40.50.720">
    <property type="entry name" value="NAD(P)-binding Rossmann-like Domain"/>
    <property type="match status" value="1"/>
</dbReference>
<evidence type="ECO:0000256" key="4">
    <source>
        <dbReference type="SAM" id="Phobius"/>
    </source>
</evidence>
<dbReference type="Pfam" id="PF00106">
    <property type="entry name" value="adh_short"/>
    <property type="match status" value="1"/>
</dbReference>
<evidence type="ECO:0000256" key="1">
    <source>
        <dbReference type="ARBA" id="ARBA00006484"/>
    </source>
</evidence>
<keyword evidence="2" id="KW-0560">Oxidoreductase</keyword>
<sequence>MAVKLQWWGLFMNTIQDHPIGFILAAIGTFWVLLTILRWWQESQYNFKDKTVLITGGSRGLGLVMARQLIKQGAILAICARNTAELEAAKSELEETGAKVLTIPCDVTNLSQVQELIETVNNSLGSIDVLINNAGMIQVGPYQTMTLSDYEAAMNVHFWSPLYTTLAVVPSMRKRKTGRIVNISSIGGKISVPHLLPYSASKFALVGLSEGMRSELARDGIIVTTVCPGLMRTGSTENAFFKGHYRAEYTWFSLSDSLPIISMSADAAARQILAAIRRGASEVTLSIPAFIATRFHGLFPGFTSDLLKWVNWLLPAAGGINDEQRPGKASHSSLSPSALTRLNNQAMRQNNELETDEL</sequence>
<keyword evidence="4" id="KW-1133">Transmembrane helix</keyword>
<evidence type="ECO:0000313" key="6">
    <source>
        <dbReference type="EMBL" id="ADN17545.1"/>
    </source>
</evidence>
<dbReference type="HOGENOM" id="CLU_010194_2_1_3"/>
<keyword evidence="7" id="KW-1185">Reference proteome</keyword>
<protein>
    <submittedName>
        <fullName evidence="6">Short-chain dehydrogenase/reductase SDR</fullName>
    </submittedName>
</protein>